<organism evidence="3 4">
    <name type="scientific">Psychroflexus longus</name>
    <dbReference type="NCBI Taxonomy" id="2873596"/>
    <lineage>
        <taxon>Bacteria</taxon>
        <taxon>Pseudomonadati</taxon>
        <taxon>Bacteroidota</taxon>
        <taxon>Flavobacteriia</taxon>
        <taxon>Flavobacteriales</taxon>
        <taxon>Flavobacteriaceae</taxon>
        <taxon>Psychroflexus</taxon>
    </lineage>
</organism>
<evidence type="ECO:0000259" key="2">
    <source>
        <dbReference type="Pfam" id="PF20448"/>
    </source>
</evidence>
<dbReference type="RefSeq" id="WP_224460347.1">
    <property type="nucleotide sequence ID" value="NZ_JAIQZE010000002.1"/>
</dbReference>
<proteinExistence type="predicted"/>
<dbReference type="InterPro" id="IPR046551">
    <property type="entry name" value="DUF6705"/>
</dbReference>
<sequence length="170" mass="19996">MKNIIFLLAIALNISCITAQEVTLKKGRKIENVKRGTYYKTDKALLNKYLGIWSMTINNKTFKFKISKKKTEVDGIYIDRIAGKYYYDGKTDIYKNDSVYECSAMEYGLDVLEKGSLRFRFWDYDYKKYGKLEFKLLQDNKASFKLRESYNPDNDIKGFSIPTEMILTRN</sequence>
<evidence type="ECO:0000313" key="3">
    <source>
        <dbReference type="EMBL" id="MBZ9777993.1"/>
    </source>
</evidence>
<gene>
    <name evidence="3" type="ORF">LB452_03565</name>
</gene>
<dbReference type="EMBL" id="JAIQZE010000002">
    <property type="protein sequence ID" value="MBZ9777993.1"/>
    <property type="molecule type" value="Genomic_DNA"/>
</dbReference>
<feature type="signal peptide" evidence="1">
    <location>
        <begin position="1"/>
        <end position="19"/>
    </location>
</feature>
<keyword evidence="4" id="KW-1185">Reference proteome</keyword>
<accession>A0ABS7XHM1</accession>
<evidence type="ECO:0000256" key="1">
    <source>
        <dbReference type="SAM" id="SignalP"/>
    </source>
</evidence>
<dbReference type="Proteomes" id="UP001199314">
    <property type="component" value="Unassembled WGS sequence"/>
</dbReference>
<name>A0ABS7XHM1_9FLAO</name>
<feature type="domain" description="DUF6705" evidence="2">
    <location>
        <begin position="1"/>
        <end position="96"/>
    </location>
</feature>
<keyword evidence="1" id="KW-0732">Signal</keyword>
<feature type="chain" id="PRO_5046308648" description="DUF6705 domain-containing protein" evidence="1">
    <location>
        <begin position="20"/>
        <end position="170"/>
    </location>
</feature>
<reference evidence="4" key="1">
    <citation type="submission" date="2023-07" db="EMBL/GenBank/DDBJ databases">
        <title>Novel species isolated from saline lakes on Tibetan Plateau.</title>
        <authorList>
            <person name="Lu H."/>
        </authorList>
    </citation>
    <scope>NUCLEOTIDE SEQUENCE [LARGE SCALE GENOMIC DNA]</scope>
    <source>
        <strain evidence="4">CAK8W</strain>
    </source>
</reference>
<comment type="caution">
    <text evidence="3">The sequence shown here is derived from an EMBL/GenBank/DDBJ whole genome shotgun (WGS) entry which is preliminary data.</text>
</comment>
<dbReference type="Pfam" id="PF20448">
    <property type="entry name" value="DUF6705"/>
    <property type="match status" value="1"/>
</dbReference>
<evidence type="ECO:0000313" key="4">
    <source>
        <dbReference type="Proteomes" id="UP001199314"/>
    </source>
</evidence>
<protein>
    <recommendedName>
        <fullName evidence="2">DUF6705 domain-containing protein</fullName>
    </recommendedName>
</protein>